<evidence type="ECO:0000256" key="1">
    <source>
        <dbReference type="SAM" id="MobiDB-lite"/>
    </source>
</evidence>
<feature type="compositionally biased region" description="Acidic residues" evidence="1">
    <location>
        <begin position="458"/>
        <end position="467"/>
    </location>
</feature>
<feature type="compositionally biased region" description="Pro residues" evidence="1">
    <location>
        <begin position="236"/>
        <end position="250"/>
    </location>
</feature>
<feature type="region of interest" description="Disordered" evidence="1">
    <location>
        <begin position="280"/>
        <end position="467"/>
    </location>
</feature>
<reference evidence="2 3" key="1">
    <citation type="submission" date="2019-10" db="EMBL/GenBank/DDBJ databases">
        <authorList>
            <person name="Palmer J.M."/>
        </authorList>
    </citation>
    <scope>NUCLEOTIDE SEQUENCE [LARGE SCALE GENOMIC DNA]</scope>
    <source>
        <strain evidence="2 3">TWF506</strain>
    </source>
</reference>
<organism evidence="2 3">
    <name type="scientific">Arthrobotrys conoides</name>
    <dbReference type="NCBI Taxonomy" id="74498"/>
    <lineage>
        <taxon>Eukaryota</taxon>
        <taxon>Fungi</taxon>
        <taxon>Dikarya</taxon>
        <taxon>Ascomycota</taxon>
        <taxon>Pezizomycotina</taxon>
        <taxon>Orbiliomycetes</taxon>
        <taxon>Orbiliales</taxon>
        <taxon>Orbiliaceae</taxon>
        <taxon>Arthrobotrys</taxon>
    </lineage>
</organism>
<sequence>MCYHYEQLYTCGHTKRERRVTCDTPKQCRMNGQPGILQVSVPRSCGTKECKAAETYDQEEEEEPDEDEGDKSGKVKGGGRFRIKYAKKKSVHVSKVTTRSKWNAQHPPALLKNQEQEQQSLVQKVVALGPPEDQPKANDHTEQNNDAVKQKAARNKATEAKEEVSLATIDSDSSLSSAPSDEENPFEDGYPLEDLLPSEGPLPSGDPLSLRDPFLPEGPFPTRDSLPPGDSYFFPPRDPTPHQDPAPPKIPLSAPKSTSIRISSRRAKVLQEQFQGLKIIESNSPTTGKKHAASGDIKSPEVSKSLKLLPPSFRNGSSKKRSIQSFMSDEVDSADSADNDGAMEIDSPQGAPAQRKVSEPVLKSAIRTTDYEYVRPGRVTRSISAAQLKQRQLRDQRKSLPNKTSARKSESSSPHPARDDERPAAKRVRFAPGSKETSNHMVLEPPDDVKEKPNKEIPEDDEEEEQK</sequence>
<feature type="compositionally biased region" description="Low complexity" evidence="1">
    <location>
        <begin position="165"/>
        <end position="179"/>
    </location>
</feature>
<feature type="compositionally biased region" description="Basic and acidic residues" evidence="1">
    <location>
        <begin position="133"/>
        <end position="143"/>
    </location>
</feature>
<feature type="compositionally biased region" description="Acidic residues" evidence="1">
    <location>
        <begin position="329"/>
        <end position="343"/>
    </location>
</feature>
<proteinExistence type="predicted"/>
<feature type="compositionally biased region" description="Basic and acidic residues" evidence="1">
    <location>
        <begin position="447"/>
        <end position="457"/>
    </location>
</feature>
<dbReference type="Proteomes" id="UP001307849">
    <property type="component" value="Unassembled WGS sequence"/>
</dbReference>
<name>A0AAN8RTJ3_9PEZI</name>
<evidence type="ECO:0000313" key="2">
    <source>
        <dbReference type="EMBL" id="KAK6498206.1"/>
    </source>
</evidence>
<keyword evidence="3" id="KW-1185">Reference proteome</keyword>
<feature type="region of interest" description="Disordered" evidence="1">
    <location>
        <begin position="53"/>
        <end position="261"/>
    </location>
</feature>
<gene>
    <name evidence="2" type="ORF">TWF506_004445</name>
</gene>
<feature type="compositionally biased region" description="Basic residues" evidence="1">
    <location>
        <begin position="77"/>
        <end position="92"/>
    </location>
</feature>
<evidence type="ECO:0000313" key="3">
    <source>
        <dbReference type="Proteomes" id="UP001307849"/>
    </source>
</evidence>
<comment type="caution">
    <text evidence="2">The sequence shown here is derived from an EMBL/GenBank/DDBJ whole genome shotgun (WGS) entry which is preliminary data.</text>
</comment>
<protein>
    <submittedName>
        <fullName evidence="2">Uncharacterized protein</fullName>
    </submittedName>
</protein>
<accession>A0AAN8RTJ3</accession>
<feature type="compositionally biased region" description="Acidic residues" evidence="1">
    <location>
        <begin position="56"/>
        <end position="69"/>
    </location>
</feature>
<dbReference type="EMBL" id="JAVHJM010000014">
    <property type="protein sequence ID" value="KAK6498206.1"/>
    <property type="molecule type" value="Genomic_DNA"/>
</dbReference>
<dbReference type="AlphaFoldDB" id="A0AAN8RTJ3"/>